<dbReference type="PANTHER" id="PTHR12459:SF15">
    <property type="entry name" value="TRANSMEMBRANE PROTEIN 135"/>
    <property type="match status" value="1"/>
</dbReference>
<evidence type="ECO:0008006" key="3">
    <source>
        <dbReference type="Google" id="ProtNLM"/>
    </source>
</evidence>
<reference evidence="2" key="1">
    <citation type="submission" date="2021-01" db="EMBL/GenBank/DDBJ databases">
        <authorList>
            <person name="Corre E."/>
            <person name="Pelletier E."/>
            <person name="Niang G."/>
            <person name="Scheremetjew M."/>
            <person name="Finn R."/>
            <person name="Kale V."/>
            <person name="Holt S."/>
            <person name="Cochrane G."/>
            <person name="Meng A."/>
            <person name="Brown T."/>
            <person name="Cohen L."/>
        </authorList>
    </citation>
    <scope>NUCLEOTIDE SEQUENCE</scope>
    <source>
        <strain evidence="2">GSBS06</strain>
    </source>
</reference>
<feature type="transmembrane region" description="Helical" evidence="1">
    <location>
        <begin position="357"/>
        <end position="375"/>
    </location>
</feature>
<sequence>MNSGIDSEMDFNIITRVESHAVDLSKLGLPAIKEESDKEVQEQLEDVDDVERQTLSGERVSGIRASEQKKFKFDGTSKSRKLMKSSKKVQFDKKSTQKHEQVPYERHYEDLWGAITRNIGKGFMLGYGGKVSVNVLFQLLNFIRGRKVNLDRRVVLQTARDYGVFFGLLLGINNGIMYQTRERWGKYGDKSKLNRYRGYLAGFLAGISLLWVPKESRKPIIIFAHVRALELQYRMAARRGYVPCFEDADTLLMSLASASMIHSWLFSPSSLDPSYVKFLSIQVPVPLPIVDALARMQAGLPIDIVALNKIRAEMKVPLLTIDPLGYDKLPPGEIVHPGQTFLRFFTVSFLSGVKKALPVYLPVFTLPVLLFYPLSLVKAPVKTLSRTLSGVLRSTVFLALYCATGVSTITLLRQFGVTYTNLGRFAHISPAIAGFMSGLATLIEKKSRRIELALYVLGKAIEGRTLQLSRAGMLPNFEGADILVFMGSLSVIMHAYVRHANMLRPSYHSVLCRFFDADNRHVFIKSNDPAEKGEHNTGTDKS</sequence>
<gene>
    <name evidence="2" type="ORF">ASTO00021_LOCUS7205</name>
</gene>
<keyword evidence="1" id="KW-1133">Transmembrane helix</keyword>
<dbReference type="InterPro" id="IPR026749">
    <property type="entry name" value="Tmem135"/>
</dbReference>
<feature type="transmembrane region" description="Helical" evidence="1">
    <location>
        <begin position="395"/>
        <end position="413"/>
    </location>
</feature>
<keyword evidence="1" id="KW-0472">Membrane</keyword>
<accession>A0A7S3LP94</accession>
<name>A0A7S3LP94_9STRA</name>
<evidence type="ECO:0000256" key="1">
    <source>
        <dbReference type="SAM" id="Phobius"/>
    </source>
</evidence>
<organism evidence="2">
    <name type="scientific">Aplanochytrium stocchinoi</name>
    <dbReference type="NCBI Taxonomy" id="215587"/>
    <lineage>
        <taxon>Eukaryota</taxon>
        <taxon>Sar</taxon>
        <taxon>Stramenopiles</taxon>
        <taxon>Bigyra</taxon>
        <taxon>Labyrinthulomycetes</taxon>
        <taxon>Thraustochytrida</taxon>
        <taxon>Thraustochytriidae</taxon>
        <taxon>Aplanochytrium</taxon>
    </lineage>
</organism>
<protein>
    <recommendedName>
        <fullName evidence="3">Transmembrane protein 135 N-terminal domain-containing protein</fullName>
    </recommendedName>
</protein>
<evidence type="ECO:0000313" key="2">
    <source>
        <dbReference type="EMBL" id="CAE0436959.1"/>
    </source>
</evidence>
<dbReference type="AlphaFoldDB" id="A0A7S3LP94"/>
<proteinExistence type="predicted"/>
<keyword evidence="1" id="KW-0812">Transmembrane</keyword>
<feature type="transmembrane region" description="Helical" evidence="1">
    <location>
        <begin position="425"/>
        <end position="443"/>
    </location>
</feature>
<dbReference type="PANTHER" id="PTHR12459">
    <property type="entry name" value="TRANSMEMBRANE PROTEIN 135-RELATED"/>
    <property type="match status" value="1"/>
</dbReference>
<dbReference type="EMBL" id="HBIN01009676">
    <property type="protein sequence ID" value="CAE0436959.1"/>
    <property type="molecule type" value="Transcribed_RNA"/>
</dbReference>